<evidence type="ECO:0000313" key="3">
    <source>
        <dbReference type="EMBL" id="SFM65333.1"/>
    </source>
</evidence>
<dbReference type="PANTHER" id="PTHR43767">
    <property type="entry name" value="LONG-CHAIN-FATTY-ACID--COA LIGASE"/>
    <property type="match status" value="1"/>
</dbReference>
<dbReference type="PANTHER" id="PTHR43767:SF10">
    <property type="entry name" value="SURFACTIN SYNTHASE SUBUNIT 1"/>
    <property type="match status" value="1"/>
</dbReference>
<reference evidence="3 4" key="1">
    <citation type="submission" date="2016-10" db="EMBL/GenBank/DDBJ databases">
        <authorList>
            <person name="de Groot N.N."/>
        </authorList>
    </citation>
    <scope>NUCLEOTIDE SEQUENCE [LARGE SCALE GENOMIC DNA]</scope>
    <source>
        <strain evidence="3 4">DSM 4180</strain>
    </source>
</reference>
<sequence length="456" mass="48721">MSTLPTDTLPRLLEVRARTHAAAPAVLRPDAPALDFSALASRVADRARILRADGIAPGDWVALRTRADLLGLVDLLAIPAAGAYLLPIHPKMPATPLDTLLREQAIPWILSEPGTTVTATDYGGGEPPSRSEGLHAPCTGVLTSGSTGRPKVAVHSHGNHLYSALGANAVNPLGPGDRYLLSLPTFHVGGLTLLVRCLLGGAALVLGGRAEDAAFLEHMGVTHVSMVETQLQRLLSGKALPSGLRTVLLGGGPVRPHLLEEARGRGLSCWMSYGLTEMTAQVVTHDPQGRAHILPHRECRVDANGEILVRGDTLFLGYLEGGMIRSATDAEGWFHTRDLGHWENGGLHITGRADNQFISGGENIQPEAVEAVLHRHPRILRAVVVPRPDAEFGQRPVAFLETDGGLDDSSLRDWLRQHLPPHMLPVAFLELEPTPDLKVRRGELARRAAAGGAEAP</sequence>
<dbReference type="CDD" id="cd17630">
    <property type="entry name" value="OSB_MenE-like"/>
    <property type="match status" value="1"/>
</dbReference>
<evidence type="ECO:0000313" key="4">
    <source>
        <dbReference type="Proteomes" id="UP000199556"/>
    </source>
</evidence>
<proteinExistence type="predicted"/>
<name>A0A1I4SM25_ECTMO</name>
<dbReference type="InterPro" id="IPR042099">
    <property type="entry name" value="ANL_N_sf"/>
</dbReference>
<dbReference type="InterPro" id="IPR000873">
    <property type="entry name" value="AMP-dep_synth/lig_dom"/>
</dbReference>
<keyword evidence="4" id="KW-1185">Reference proteome</keyword>
<dbReference type="InterPro" id="IPR050237">
    <property type="entry name" value="ATP-dep_AMP-bd_enzyme"/>
</dbReference>
<dbReference type="EMBL" id="FOUO01000018">
    <property type="protein sequence ID" value="SFM65333.1"/>
    <property type="molecule type" value="Genomic_DNA"/>
</dbReference>
<dbReference type="Proteomes" id="UP000199556">
    <property type="component" value="Unassembled WGS sequence"/>
</dbReference>
<dbReference type="OrthoDB" id="9803968at2"/>
<dbReference type="InterPro" id="IPR025110">
    <property type="entry name" value="AMP-bd_C"/>
</dbReference>
<dbReference type="Pfam" id="PF13193">
    <property type="entry name" value="AMP-binding_C"/>
    <property type="match status" value="1"/>
</dbReference>
<dbReference type="RefSeq" id="WP_090487106.1">
    <property type="nucleotide sequence ID" value="NZ_FOUO01000018.1"/>
</dbReference>
<dbReference type="InterPro" id="IPR045851">
    <property type="entry name" value="AMP-bd_C_sf"/>
</dbReference>
<evidence type="ECO:0000259" key="2">
    <source>
        <dbReference type="Pfam" id="PF13193"/>
    </source>
</evidence>
<organism evidence="3 4">
    <name type="scientific">Ectothiorhodospira mobilis</name>
    <dbReference type="NCBI Taxonomy" id="195064"/>
    <lineage>
        <taxon>Bacteria</taxon>
        <taxon>Pseudomonadati</taxon>
        <taxon>Pseudomonadota</taxon>
        <taxon>Gammaproteobacteria</taxon>
        <taxon>Chromatiales</taxon>
        <taxon>Ectothiorhodospiraceae</taxon>
        <taxon>Ectothiorhodospira</taxon>
    </lineage>
</organism>
<feature type="domain" description="AMP-dependent synthetase/ligase" evidence="1">
    <location>
        <begin position="14"/>
        <end position="319"/>
    </location>
</feature>
<dbReference type="STRING" id="195064.SAMN05421721_11838"/>
<dbReference type="Pfam" id="PF00501">
    <property type="entry name" value="AMP-binding"/>
    <property type="match status" value="1"/>
</dbReference>
<accession>A0A1I4SM25</accession>
<gene>
    <name evidence="3" type="ORF">SAMN05421721_11838</name>
</gene>
<feature type="domain" description="AMP-binding enzyme C-terminal" evidence="2">
    <location>
        <begin position="369"/>
        <end position="428"/>
    </location>
</feature>
<dbReference type="GO" id="GO:0016877">
    <property type="term" value="F:ligase activity, forming carbon-sulfur bonds"/>
    <property type="evidence" value="ECO:0007669"/>
    <property type="project" value="UniProtKB-ARBA"/>
</dbReference>
<dbReference type="SUPFAM" id="SSF56801">
    <property type="entry name" value="Acetyl-CoA synthetase-like"/>
    <property type="match status" value="1"/>
</dbReference>
<dbReference type="Gene3D" id="3.30.300.30">
    <property type="match status" value="1"/>
</dbReference>
<evidence type="ECO:0000259" key="1">
    <source>
        <dbReference type="Pfam" id="PF00501"/>
    </source>
</evidence>
<protein>
    <submittedName>
        <fullName evidence="3">2-succinylbenzoyl-CoA synthetase</fullName>
    </submittedName>
</protein>
<dbReference type="Gene3D" id="3.40.50.12780">
    <property type="entry name" value="N-terminal domain of ligase-like"/>
    <property type="match status" value="1"/>
</dbReference>
<dbReference type="AlphaFoldDB" id="A0A1I4SM25"/>